<reference evidence="1" key="1">
    <citation type="submission" date="2024-06" db="EMBL/GenBank/DDBJ databases">
        <title>Kribbella sp. strain HUAS MG21 genome sequences.</title>
        <authorList>
            <person name="Mo P."/>
        </authorList>
    </citation>
    <scope>NUCLEOTIDE SEQUENCE</scope>
    <source>
        <strain evidence="1">HUAS MG21</strain>
    </source>
</reference>
<sequence>MTEPPVVRIADLRRALSRVLDATEALLGPEVALHADYYWHLPVDAAFDVYTEPQNLTMGQLSDDFGAVPDPSDGVPENAPHDLMHVAGILRALELAARARTS</sequence>
<evidence type="ECO:0000313" key="1">
    <source>
        <dbReference type="EMBL" id="XBV27703.1"/>
    </source>
</evidence>
<name>A0AAU7TL71_9ACTN</name>
<protein>
    <submittedName>
        <fullName evidence="1">Uncharacterized protein</fullName>
    </submittedName>
</protein>
<proteinExistence type="predicted"/>
<accession>A0AAU7TL71</accession>
<organism evidence="1">
    <name type="scientific">Kribbella sp. HUAS MG21</name>
    <dbReference type="NCBI Taxonomy" id="3160966"/>
    <lineage>
        <taxon>Bacteria</taxon>
        <taxon>Bacillati</taxon>
        <taxon>Actinomycetota</taxon>
        <taxon>Actinomycetes</taxon>
        <taxon>Propionibacteriales</taxon>
        <taxon>Kribbellaceae</taxon>
        <taxon>Kribbella</taxon>
    </lineage>
</organism>
<dbReference type="RefSeq" id="WP_350280486.1">
    <property type="nucleotide sequence ID" value="NZ_CP158165.1"/>
</dbReference>
<gene>
    <name evidence="1" type="ORF">ABN611_15035</name>
</gene>
<dbReference type="AlphaFoldDB" id="A0AAU7TL71"/>
<dbReference type="EMBL" id="CP158165">
    <property type="protein sequence ID" value="XBV27703.1"/>
    <property type="molecule type" value="Genomic_DNA"/>
</dbReference>